<feature type="chain" id="PRO_5004316544" description="Lipoprotein" evidence="1">
    <location>
        <begin position="22"/>
        <end position="154"/>
    </location>
</feature>
<keyword evidence="3" id="KW-1185">Reference proteome</keyword>
<organism evidence="2 3">
    <name type="scientific">Ralstonia nicotianae (strain ATCC BAA-1114 / GMI1000)</name>
    <name type="common">Ralstonia solanacearum</name>
    <dbReference type="NCBI Taxonomy" id="267608"/>
    <lineage>
        <taxon>Bacteria</taxon>
        <taxon>Pseudomonadati</taxon>
        <taxon>Pseudomonadota</taxon>
        <taxon>Betaproteobacteria</taxon>
        <taxon>Burkholderiales</taxon>
        <taxon>Burkholderiaceae</taxon>
        <taxon>Ralstonia</taxon>
        <taxon>Ralstonia solanacearum species complex</taxon>
    </lineage>
</organism>
<evidence type="ECO:0000313" key="2">
    <source>
        <dbReference type="EMBL" id="CAD13778.1"/>
    </source>
</evidence>
<dbReference type="AlphaFoldDB" id="Q8Y2T4"/>
<name>Q8Y2T4_RALN1</name>
<accession>Q8Y2T4</accession>
<dbReference type="Proteomes" id="UP000001436">
    <property type="component" value="Chromosome"/>
</dbReference>
<sequence>MKITHKLLAIVSLFTCQSIYALNPSDQKISHQISNNSEIRCPATNFPQFLRKFSDDKNTQKSFTKYPLKKYQLDFDAAPDPRRVVHNLDRHQIQFPVIPSSLERAKQQLKLRIDNVSSSEAKVTLFKPDTDYQISYHFKKNSCWTLEKIEDWSL</sequence>
<dbReference type="HOGENOM" id="CLU_099066_1_0_4"/>
<evidence type="ECO:0000313" key="3">
    <source>
        <dbReference type="Proteomes" id="UP000001436"/>
    </source>
</evidence>
<feature type="signal peptide" evidence="1">
    <location>
        <begin position="1"/>
        <end position="21"/>
    </location>
</feature>
<protein>
    <recommendedName>
        <fullName evidence="4">Lipoprotein</fullName>
    </recommendedName>
</protein>
<evidence type="ECO:0008006" key="4">
    <source>
        <dbReference type="Google" id="ProtNLM"/>
    </source>
</evidence>
<dbReference type="EnsemblBacteria" id="CAD13778">
    <property type="protein sequence ID" value="CAD13778"/>
    <property type="gene ID" value="RSc0250"/>
</dbReference>
<dbReference type="EMBL" id="AL646052">
    <property type="protein sequence ID" value="CAD13778.1"/>
    <property type="molecule type" value="Genomic_DNA"/>
</dbReference>
<evidence type="ECO:0000256" key="1">
    <source>
        <dbReference type="SAM" id="SignalP"/>
    </source>
</evidence>
<proteinExistence type="predicted"/>
<dbReference type="eggNOG" id="ENOG50343TG">
    <property type="taxonomic scope" value="Bacteria"/>
</dbReference>
<dbReference type="KEGG" id="rso:RSc0250"/>
<keyword evidence="1" id="KW-0732">Signal</keyword>
<gene>
    <name evidence="2" type="ordered locus">RSc0250</name>
</gene>
<dbReference type="RefSeq" id="WP_011000217.1">
    <property type="nucleotide sequence ID" value="NC_003295.1"/>
</dbReference>
<dbReference type="STRING" id="267608.RSc0250"/>
<reference evidence="2 3" key="1">
    <citation type="journal article" date="2002" name="Nature">
        <title>Genome sequence of the plant pathogen Ralstonia solanacearum.</title>
        <authorList>
            <person name="Salanoubat M."/>
            <person name="Genin S."/>
            <person name="Artiguenave F."/>
            <person name="Gouzy J."/>
            <person name="Mangenot S."/>
            <person name="Arlat M."/>
            <person name="Billault A."/>
            <person name="Brottier P."/>
            <person name="Camus J.C."/>
            <person name="Cattolico L."/>
            <person name="Chandler M."/>
            <person name="Choisne N."/>
            <person name="Claudel-Renard C."/>
            <person name="Cunnac S."/>
            <person name="Demange N."/>
            <person name="Gaspin C."/>
            <person name="Lavie M."/>
            <person name="Moisan A."/>
            <person name="Robert C."/>
            <person name="Saurin W."/>
            <person name="Schiex T."/>
            <person name="Siguier P."/>
            <person name="Thebault P."/>
            <person name="Whalen M."/>
            <person name="Wincker P."/>
            <person name="Levy M."/>
            <person name="Weissenbach J."/>
            <person name="Boucher C.A."/>
        </authorList>
    </citation>
    <scope>NUCLEOTIDE SEQUENCE [LARGE SCALE GENOMIC DNA]</scope>
    <source>
        <strain evidence="3">ATCC BAA-1114 / GMI1000</strain>
    </source>
</reference>